<dbReference type="Proteomes" id="UP000054166">
    <property type="component" value="Unassembled WGS sequence"/>
</dbReference>
<evidence type="ECO:0000313" key="2">
    <source>
        <dbReference type="Proteomes" id="UP000054166"/>
    </source>
</evidence>
<dbReference type="OrthoDB" id="5311491at2759"/>
<evidence type="ECO:0000313" key="1">
    <source>
        <dbReference type="EMBL" id="KIM79172.1"/>
    </source>
</evidence>
<evidence type="ECO:0008006" key="3">
    <source>
        <dbReference type="Google" id="ProtNLM"/>
    </source>
</evidence>
<dbReference type="InParanoid" id="A0A0C3BPG0"/>
<name>A0A0C3BPG0_PILCF</name>
<organism evidence="1 2">
    <name type="scientific">Piloderma croceum (strain F 1598)</name>
    <dbReference type="NCBI Taxonomy" id="765440"/>
    <lineage>
        <taxon>Eukaryota</taxon>
        <taxon>Fungi</taxon>
        <taxon>Dikarya</taxon>
        <taxon>Basidiomycota</taxon>
        <taxon>Agaricomycotina</taxon>
        <taxon>Agaricomycetes</taxon>
        <taxon>Agaricomycetidae</taxon>
        <taxon>Atheliales</taxon>
        <taxon>Atheliaceae</taxon>
        <taxon>Piloderma</taxon>
    </lineage>
</organism>
<accession>A0A0C3BPG0</accession>
<reference evidence="2" key="2">
    <citation type="submission" date="2015-01" db="EMBL/GenBank/DDBJ databases">
        <title>Evolutionary Origins and Diversification of the Mycorrhizal Mutualists.</title>
        <authorList>
            <consortium name="DOE Joint Genome Institute"/>
            <consortium name="Mycorrhizal Genomics Consortium"/>
            <person name="Kohler A."/>
            <person name="Kuo A."/>
            <person name="Nagy L.G."/>
            <person name="Floudas D."/>
            <person name="Copeland A."/>
            <person name="Barry K.W."/>
            <person name="Cichocki N."/>
            <person name="Veneault-Fourrey C."/>
            <person name="LaButti K."/>
            <person name="Lindquist E.A."/>
            <person name="Lipzen A."/>
            <person name="Lundell T."/>
            <person name="Morin E."/>
            <person name="Murat C."/>
            <person name="Riley R."/>
            <person name="Ohm R."/>
            <person name="Sun H."/>
            <person name="Tunlid A."/>
            <person name="Henrissat B."/>
            <person name="Grigoriev I.V."/>
            <person name="Hibbett D.S."/>
            <person name="Martin F."/>
        </authorList>
    </citation>
    <scope>NUCLEOTIDE SEQUENCE [LARGE SCALE GENOMIC DNA]</scope>
    <source>
        <strain evidence="2">F 1598</strain>
    </source>
</reference>
<dbReference type="AlphaFoldDB" id="A0A0C3BPG0"/>
<keyword evidence="2" id="KW-1185">Reference proteome</keyword>
<sequence length="93" mass="11025">MQPTLNIQAQKVLFDEKQVNEVLPKTEVVHIWCTRTVWSCVYGMMETERQYNECLKQGKKVRPIQFVEIESANHFVHWDEPEKFWAATVNSIN</sequence>
<dbReference type="HOGENOM" id="CLU_2405420_0_0_1"/>
<gene>
    <name evidence="1" type="ORF">PILCRDRAFT_823759</name>
</gene>
<dbReference type="EMBL" id="KN833011">
    <property type="protein sequence ID" value="KIM79172.1"/>
    <property type="molecule type" value="Genomic_DNA"/>
</dbReference>
<feature type="non-terminal residue" evidence="1">
    <location>
        <position position="93"/>
    </location>
</feature>
<reference evidence="1 2" key="1">
    <citation type="submission" date="2014-04" db="EMBL/GenBank/DDBJ databases">
        <authorList>
            <consortium name="DOE Joint Genome Institute"/>
            <person name="Kuo A."/>
            <person name="Tarkka M."/>
            <person name="Buscot F."/>
            <person name="Kohler A."/>
            <person name="Nagy L.G."/>
            <person name="Floudas D."/>
            <person name="Copeland A."/>
            <person name="Barry K.W."/>
            <person name="Cichocki N."/>
            <person name="Veneault-Fourrey C."/>
            <person name="LaButti K."/>
            <person name="Lindquist E.A."/>
            <person name="Lipzen A."/>
            <person name="Lundell T."/>
            <person name="Morin E."/>
            <person name="Murat C."/>
            <person name="Sun H."/>
            <person name="Tunlid A."/>
            <person name="Henrissat B."/>
            <person name="Grigoriev I.V."/>
            <person name="Hibbett D.S."/>
            <person name="Martin F."/>
            <person name="Nordberg H.P."/>
            <person name="Cantor M.N."/>
            <person name="Hua S.X."/>
        </authorList>
    </citation>
    <scope>NUCLEOTIDE SEQUENCE [LARGE SCALE GENOMIC DNA]</scope>
    <source>
        <strain evidence="1 2">F 1598</strain>
    </source>
</reference>
<proteinExistence type="predicted"/>
<protein>
    <recommendedName>
        <fullName evidence="3">AB hydrolase-1 domain-containing protein</fullName>
    </recommendedName>
</protein>